<dbReference type="Proteomes" id="UP000283805">
    <property type="component" value="Unassembled WGS sequence"/>
</dbReference>
<gene>
    <name evidence="2" type="ORF">ATJ93_2317</name>
</gene>
<dbReference type="OrthoDB" id="186203at2157"/>
<keyword evidence="3" id="KW-1185">Reference proteome</keyword>
<comment type="caution">
    <text evidence="2">The sequence shown here is derived from an EMBL/GenBank/DDBJ whole genome shotgun (WGS) entry which is preliminary data.</text>
</comment>
<feature type="region of interest" description="Disordered" evidence="1">
    <location>
        <begin position="85"/>
        <end position="114"/>
    </location>
</feature>
<dbReference type="RefSeq" id="WP_147376645.1">
    <property type="nucleotide sequence ID" value="NZ_RAPO01000002.1"/>
</dbReference>
<organism evidence="2 3">
    <name type="scientific">Halopiger aswanensis</name>
    <dbReference type="NCBI Taxonomy" id="148449"/>
    <lineage>
        <taxon>Archaea</taxon>
        <taxon>Methanobacteriati</taxon>
        <taxon>Methanobacteriota</taxon>
        <taxon>Stenosarchaea group</taxon>
        <taxon>Halobacteria</taxon>
        <taxon>Halobacteriales</taxon>
        <taxon>Natrialbaceae</taxon>
        <taxon>Halopiger</taxon>
    </lineage>
</organism>
<evidence type="ECO:0000313" key="3">
    <source>
        <dbReference type="Proteomes" id="UP000283805"/>
    </source>
</evidence>
<sequence>MSITVNVDENQNIRVTEQLVGTAPPSQVEFAAEGTITMTSELLERFEGTSLQPAEIELAVADAETVAVDLSETASLRLETVDVGIETPDTGDLSPGMDTLQSSTDDDSETSDTEPGAIAFTVEGAITDVPAETLESLTDASSEPTLATITFAVEEPTRSDGGSGTDVLLEIDLLGYGITVYRDGRIDIGTGDLRDDLGLP</sequence>
<evidence type="ECO:0000313" key="2">
    <source>
        <dbReference type="EMBL" id="RKD95463.1"/>
    </source>
</evidence>
<protein>
    <submittedName>
        <fullName evidence="2">Uncharacterized protein</fullName>
    </submittedName>
</protein>
<dbReference type="AlphaFoldDB" id="A0A419WJ09"/>
<name>A0A419WJ09_9EURY</name>
<reference evidence="2 3" key="1">
    <citation type="submission" date="2018-09" db="EMBL/GenBank/DDBJ databases">
        <title>Genomic Encyclopedia of Archaeal and Bacterial Type Strains, Phase II (KMG-II): from individual species to whole genera.</title>
        <authorList>
            <person name="Goeker M."/>
        </authorList>
    </citation>
    <scope>NUCLEOTIDE SEQUENCE [LARGE SCALE GENOMIC DNA]</scope>
    <source>
        <strain evidence="2 3">DSM 13151</strain>
    </source>
</reference>
<dbReference type="EMBL" id="RAPO01000002">
    <property type="protein sequence ID" value="RKD95463.1"/>
    <property type="molecule type" value="Genomic_DNA"/>
</dbReference>
<evidence type="ECO:0000256" key="1">
    <source>
        <dbReference type="SAM" id="MobiDB-lite"/>
    </source>
</evidence>
<proteinExistence type="predicted"/>
<accession>A0A419WJ09</accession>